<dbReference type="GO" id="GO:0070847">
    <property type="term" value="C:core mediator complex"/>
    <property type="evidence" value="ECO:0007669"/>
    <property type="project" value="TreeGrafter"/>
</dbReference>
<accession>A0A498K9G3</accession>
<evidence type="ECO:0000256" key="2">
    <source>
        <dbReference type="ARBA" id="ARBA00005635"/>
    </source>
</evidence>
<reference evidence="6 7" key="1">
    <citation type="submission" date="2018-10" db="EMBL/GenBank/DDBJ databases">
        <title>A high-quality apple genome assembly.</title>
        <authorList>
            <person name="Hu J."/>
        </authorList>
    </citation>
    <scope>NUCLEOTIDE SEQUENCE [LARGE SCALE GENOMIC DNA]</scope>
    <source>
        <strain evidence="7">cv. HFTH1</strain>
        <tissue evidence="6">Young leaf</tissue>
    </source>
</reference>
<comment type="caution">
    <text evidence="6">The sequence shown here is derived from an EMBL/GenBank/DDBJ whole genome shotgun (WGS) entry which is preliminary data.</text>
</comment>
<evidence type="ECO:0000256" key="3">
    <source>
        <dbReference type="ARBA" id="ARBA00023015"/>
    </source>
</evidence>
<dbReference type="PANTHER" id="PTHR13114">
    <property type="entry name" value="MEDIATOR OF RNA POLYMERASE II TRANSCRIPTION SUBUNIT 17"/>
    <property type="match status" value="1"/>
</dbReference>
<keyword evidence="4" id="KW-0804">Transcription</keyword>
<dbReference type="GO" id="GO:0003712">
    <property type="term" value="F:transcription coregulator activity"/>
    <property type="evidence" value="ECO:0007669"/>
    <property type="project" value="InterPro"/>
</dbReference>
<organism evidence="6 7">
    <name type="scientific">Malus domestica</name>
    <name type="common">Apple</name>
    <name type="synonym">Pyrus malus</name>
    <dbReference type="NCBI Taxonomy" id="3750"/>
    <lineage>
        <taxon>Eukaryota</taxon>
        <taxon>Viridiplantae</taxon>
        <taxon>Streptophyta</taxon>
        <taxon>Embryophyta</taxon>
        <taxon>Tracheophyta</taxon>
        <taxon>Spermatophyta</taxon>
        <taxon>Magnoliopsida</taxon>
        <taxon>eudicotyledons</taxon>
        <taxon>Gunneridae</taxon>
        <taxon>Pentapetalae</taxon>
        <taxon>rosids</taxon>
        <taxon>fabids</taxon>
        <taxon>Rosales</taxon>
        <taxon>Rosaceae</taxon>
        <taxon>Amygdaloideae</taxon>
        <taxon>Maleae</taxon>
        <taxon>Malus</taxon>
    </lineage>
</organism>
<sequence>MAEHGGELAAGAPGALVIIDLINTVETNNSVIVASMTRPKPLPNEAMSDLAVSATTKLQCFRHLGKYFKQSTIALD</sequence>
<keyword evidence="7" id="KW-1185">Reference proteome</keyword>
<evidence type="ECO:0000256" key="4">
    <source>
        <dbReference type="ARBA" id="ARBA00023163"/>
    </source>
</evidence>
<evidence type="ECO:0000313" key="6">
    <source>
        <dbReference type="EMBL" id="RXI04919.1"/>
    </source>
</evidence>
<dbReference type="InterPro" id="IPR019313">
    <property type="entry name" value="Mediator_Med17"/>
</dbReference>
<dbReference type="EMBL" id="RDQH01000329">
    <property type="protein sequence ID" value="RXI04919.1"/>
    <property type="molecule type" value="Genomic_DNA"/>
</dbReference>
<proteinExistence type="inferred from homology"/>
<gene>
    <name evidence="6" type="ORF">DVH24_039193</name>
</gene>
<dbReference type="PANTHER" id="PTHR13114:SF7">
    <property type="entry name" value="MEDIATOR OF RNA POLYMERASE II TRANSCRIPTION SUBUNIT 17"/>
    <property type="match status" value="1"/>
</dbReference>
<dbReference type="AlphaFoldDB" id="A0A498K9G3"/>
<keyword evidence="5" id="KW-0539">Nucleus</keyword>
<evidence type="ECO:0000256" key="5">
    <source>
        <dbReference type="ARBA" id="ARBA00023242"/>
    </source>
</evidence>
<dbReference type="GO" id="GO:0006357">
    <property type="term" value="P:regulation of transcription by RNA polymerase II"/>
    <property type="evidence" value="ECO:0007669"/>
    <property type="project" value="InterPro"/>
</dbReference>
<comment type="subcellular location">
    <subcellularLocation>
        <location evidence="1">Nucleus</location>
    </subcellularLocation>
</comment>
<dbReference type="Proteomes" id="UP000290289">
    <property type="component" value="Chromosome 3"/>
</dbReference>
<dbReference type="STRING" id="3750.A0A498K9G3"/>
<comment type="similarity">
    <text evidence="2">Belongs to the Mediator complex subunit 17 family.</text>
</comment>
<evidence type="ECO:0000256" key="1">
    <source>
        <dbReference type="ARBA" id="ARBA00004123"/>
    </source>
</evidence>
<name>A0A498K9G3_MALDO</name>
<dbReference type="GO" id="GO:0016592">
    <property type="term" value="C:mediator complex"/>
    <property type="evidence" value="ECO:0007669"/>
    <property type="project" value="InterPro"/>
</dbReference>
<keyword evidence="3" id="KW-0805">Transcription regulation</keyword>
<protein>
    <submittedName>
        <fullName evidence="6">Uncharacterized protein</fullName>
    </submittedName>
</protein>
<evidence type="ECO:0000313" key="7">
    <source>
        <dbReference type="Proteomes" id="UP000290289"/>
    </source>
</evidence>